<feature type="coiled-coil region" evidence="1">
    <location>
        <begin position="164"/>
        <end position="227"/>
    </location>
</feature>
<protein>
    <submittedName>
        <fullName evidence="2">Protein of uncharacterized function (DUF2397)</fullName>
    </submittedName>
</protein>
<name>A0A173TMP1_9FIRM</name>
<evidence type="ECO:0000256" key="1">
    <source>
        <dbReference type="SAM" id="Coils"/>
    </source>
</evidence>
<dbReference type="RefSeq" id="WP_055263080.1">
    <property type="nucleotide sequence ID" value="NZ_CYXV01000009.1"/>
</dbReference>
<sequence>MQVTDKLTKALTEAKYLNADNVSRYRCIMRIFFENYEKLRYWLYQEEVYAQMVQDPFFAEYKLEQCQQDLAMLVEWKNLNTIQDTRKVSSIEEFKNKKFRYQMSEYSVEIERLVLRLENLFIEGASLEPTLLERIRINISRFPQMVDEDLNKVYTWWNDLNNDFVRLNQNYQDYIRDLNSVKAEEMMHTKEFLVFKDRLVEYLRNFIKGLQRNVGVIEEDLRTLEDRNKQQVFEKIVQYEMLIPRMDVEVSRELLEEKTKGRFQSIYEWFVSSNGEENEAGKLFDATNEIIRRITRYAAQLSEKNAFGANRREEYRKVAELFLKCEDVQQAHRMSAMVFGLEKPYHLKGDLVRETDSMNQSVYEERPFEVTLKPRVRTYREKSSRSAIREAAEEKQRTRQQMIKKQKEDMRKLRELESDGKIDFSTLPVLEPHVREILLKWISDAMENPAGAARTEEGRYYTLDMSRKEERCVVHCEDGSFTMPKLAIVFQEEG</sequence>
<dbReference type="NCBIfam" id="TIGR02677">
    <property type="entry name" value="TIGR02677 family protein"/>
    <property type="match status" value="1"/>
</dbReference>
<keyword evidence="1" id="KW-0175">Coiled coil</keyword>
<dbReference type="EMBL" id="CYXV01000009">
    <property type="protein sequence ID" value="CUN03439.1"/>
    <property type="molecule type" value="Genomic_DNA"/>
</dbReference>
<dbReference type="InterPro" id="IPR013493">
    <property type="entry name" value="CHP02677"/>
</dbReference>
<proteinExistence type="predicted"/>
<organism evidence="2 3">
    <name type="scientific">Roseburia faecis</name>
    <dbReference type="NCBI Taxonomy" id="301302"/>
    <lineage>
        <taxon>Bacteria</taxon>
        <taxon>Bacillati</taxon>
        <taxon>Bacillota</taxon>
        <taxon>Clostridia</taxon>
        <taxon>Lachnospirales</taxon>
        <taxon>Lachnospiraceae</taxon>
        <taxon>Roseburia</taxon>
    </lineage>
</organism>
<dbReference type="AlphaFoldDB" id="A0A173TMP1"/>
<evidence type="ECO:0000313" key="3">
    <source>
        <dbReference type="Proteomes" id="UP000095495"/>
    </source>
</evidence>
<gene>
    <name evidence="2" type="ORF">ERS852420_02286</name>
</gene>
<dbReference type="Pfam" id="PF09660">
    <property type="entry name" value="DUF2397"/>
    <property type="match status" value="1"/>
</dbReference>
<accession>A0A173TMP1</accession>
<dbReference type="Proteomes" id="UP000095495">
    <property type="component" value="Unassembled WGS sequence"/>
</dbReference>
<reference evidence="2 3" key="1">
    <citation type="submission" date="2015-09" db="EMBL/GenBank/DDBJ databases">
        <authorList>
            <consortium name="Pathogen Informatics"/>
        </authorList>
    </citation>
    <scope>NUCLEOTIDE SEQUENCE [LARGE SCALE GENOMIC DNA]</scope>
    <source>
        <strain evidence="2 3">2789STDY5608863</strain>
    </source>
</reference>
<evidence type="ECO:0000313" key="2">
    <source>
        <dbReference type="EMBL" id="CUN03439.1"/>
    </source>
</evidence>